<evidence type="ECO:0000313" key="3">
    <source>
        <dbReference type="Proteomes" id="UP000799291"/>
    </source>
</evidence>
<accession>A0A6G1JGL5</accession>
<dbReference type="Proteomes" id="UP000799291">
    <property type="component" value="Unassembled WGS sequence"/>
</dbReference>
<keyword evidence="1" id="KW-1133">Transmembrane helix</keyword>
<proteinExistence type="predicted"/>
<feature type="transmembrane region" description="Helical" evidence="1">
    <location>
        <begin position="61"/>
        <end position="83"/>
    </location>
</feature>
<dbReference type="EMBL" id="MU005572">
    <property type="protein sequence ID" value="KAF2689315.1"/>
    <property type="molecule type" value="Genomic_DNA"/>
</dbReference>
<keyword evidence="1" id="KW-0812">Transmembrane</keyword>
<sequence length="126" mass="14613">MCQHYCAGLDFCHFRARCRWRALYFSRRWVVFALPKWTRKGQGAVLRIFIDVVILSTDQHFAKVAACAFLSPIVCFYLLFFLLCPYRGSAALWGVFFLQHICVGEACPLLSFPETPFGKCYDWVVI</sequence>
<dbReference type="AlphaFoldDB" id="A0A6G1JGL5"/>
<name>A0A6G1JGL5_9PLEO</name>
<organism evidence="2 3">
    <name type="scientific">Lentithecium fluviatile CBS 122367</name>
    <dbReference type="NCBI Taxonomy" id="1168545"/>
    <lineage>
        <taxon>Eukaryota</taxon>
        <taxon>Fungi</taxon>
        <taxon>Dikarya</taxon>
        <taxon>Ascomycota</taxon>
        <taxon>Pezizomycotina</taxon>
        <taxon>Dothideomycetes</taxon>
        <taxon>Pleosporomycetidae</taxon>
        <taxon>Pleosporales</taxon>
        <taxon>Massarineae</taxon>
        <taxon>Lentitheciaceae</taxon>
        <taxon>Lentithecium</taxon>
    </lineage>
</organism>
<keyword evidence="1" id="KW-0472">Membrane</keyword>
<gene>
    <name evidence="2" type="ORF">K458DRAFT_126490</name>
</gene>
<protein>
    <submittedName>
        <fullName evidence="2">Uncharacterized protein</fullName>
    </submittedName>
</protein>
<keyword evidence="3" id="KW-1185">Reference proteome</keyword>
<evidence type="ECO:0000256" key="1">
    <source>
        <dbReference type="SAM" id="Phobius"/>
    </source>
</evidence>
<reference evidence="2" key="1">
    <citation type="journal article" date="2020" name="Stud. Mycol.">
        <title>101 Dothideomycetes genomes: a test case for predicting lifestyles and emergence of pathogens.</title>
        <authorList>
            <person name="Haridas S."/>
            <person name="Albert R."/>
            <person name="Binder M."/>
            <person name="Bloem J."/>
            <person name="Labutti K."/>
            <person name="Salamov A."/>
            <person name="Andreopoulos B."/>
            <person name="Baker S."/>
            <person name="Barry K."/>
            <person name="Bills G."/>
            <person name="Bluhm B."/>
            <person name="Cannon C."/>
            <person name="Castanera R."/>
            <person name="Culley D."/>
            <person name="Daum C."/>
            <person name="Ezra D."/>
            <person name="Gonzalez J."/>
            <person name="Henrissat B."/>
            <person name="Kuo A."/>
            <person name="Liang C."/>
            <person name="Lipzen A."/>
            <person name="Lutzoni F."/>
            <person name="Magnuson J."/>
            <person name="Mondo S."/>
            <person name="Nolan M."/>
            <person name="Ohm R."/>
            <person name="Pangilinan J."/>
            <person name="Park H.-J."/>
            <person name="Ramirez L."/>
            <person name="Alfaro M."/>
            <person name="Sun H."/>
            <person name="Tritt A."/>
            <person name="Yoshinaga Y."/>
            <person name="Zwiers L.-H."/>
            <person name="Turgeon B."/>
            <person name="Goodwin S."/>
            <person name="Spatafora J."/>
            <person name="Crous P."/>
            <person name="Grigoriev I."/>
        </authorList>
    </citation>
    <scope>NUCLEOTIDE SEQUENCE</scope>
    <source>
        <strain evidence="2">CBS 122367</strain>
    </source>
</reference>
<evidence type="ECO:0000313" key="2">
    <source>
        <dbReference type="EMBL" id="KAF2689315.1"/>
    </source>
</evidence>